<dbReference type="InterPro" id="IPR010985">
    <property type="entry name" value="Ribbon_hlx_hlx"/>
</dbReference>
<dbReference type="OrthoDB" id="598413at2"/>
<dbReference type="AlphaFoldDB" id="B7K0S7"/>
<accession>B7K0S7</accession>
<dbReference type="GO" id="GO:0006355">
    <property type="term" value="P:regulation of DNA-templated transcription"/>
    <property type="evidence" value="ECO:0007669"/>
    <property type="project" value="InterPro"/>
</dbReference>
<dbReference type="EMBL" id="CP001287">
    <property type="protein sequence ID" value="ACK65068.1"/>
    <property type="molecule type" value="Genomic_DNA"/>
</dbReference>
<dbReference type="eggNOG" id="ENOG50330H3">
    <property type="taxonomic scope" value="Bacteria"/>
</dbReference>
<keyword evidence="2" id="KW-1185">Reference proteome</keyword>
<gene>
    <name evidence="1" type="ordered locus">PCC8801_0992</name>
</gene>
<sequence>MATLTIRLPDDKHLRLKQLAQAKGISINKLMEELSTIALAEFDTESRFKAMAAKGNVAEGLKILAKLDELQDSK</sequence>
<proteinExistence type="predicted"/>
<organism evidence="1 2">
    <name type="scientific">Rippkaea orientalis (strain PCC 8801 / RF-1)</name>
    <name type="common">Cyanothece sp. (strain PCC 8801)</name>
    <dbReference type="NCBI Taxonomy" id="41431"/>
    <lineage>
        <taxon>Bacteria</taxon>
        <taxon>Bacillati</taxon>
        <taxon>Cyanobacteriota</taxon>
        <taxon>Cyanophyceae</taxon>
        <taxon>Oscillatoriophycideae</taxon>
        <taxon>Chroococcales</taxon>
        <taxon>Aphanothecaceae</taxon>
        <taxon>Rippkaea</taxon>
        <taxon>Rippkaea orientalis</taxon>
    </lineage>
</organism>
<dbReference type="HOGENOM" id="CLU_190803_0_0_3"/>
<protein>
    <recommendedName>
        <fullName evidence="3">CopG domain protein DNA-binding domain protein</fullName>
    </recommendedName>
</protein>
<name>B7K0S7_RIPO1</name>
<dbReference type="Proteomes" id="UP000008204">
    <property type="component" value="Chromosome"/>
</dbReference>
<dbReference type="STRING" id="41431.PCC8801_0992"/>
<reference evidence="2" key="1">
    <citation type="journal article" date="2011" name="MBio">
        <title>Novel metabolic attributes of the genus Cyanothece, comprising a group of unicellular nitrogen-fixing Cyanobacteria.</title>
        <authorList>
            <person name="Bandyopadhyay A."/>
            <person name="Elvitigala T."/>
            <person name="Welsh E."/>
            <person name="Stockel J."/>
            <person name="Liberton M."/>
            <person name="Min H."/>
            <person name="Sherman L.A."/>
            <person name="Pakrasi H.B."/>
        </authorList>
    </citation>
    <scope>NUCLEOTIDE SEQUENCE [LARGE SCALE GENOMIC DNA]</scope>
    <source>
        <strain evidence="2">PCC 8801</strain>
    </source>
</reference>
<dbReference type="RefSeq" id="WP_012594343.1">
    <property type="nucleotide sequence ID" value="NC_011726.1"/>
</dbReference>
<dbReference type="SUPFAM" id="SSF47598">
    <property type="entry name" value="Ribbon-helix-helix"/>
    <property type="match status" value="1"/>
</dbReference>
<evidence type="ECO:0000313" key="1">
    <source>
        <dbReference type="EMBL" id="ACK65068.1"/>
    </source>
</evidence>
<evidence type="ECO:0008006" key="3">
    <source>
        <dbReference type="Google" id="ProtNLM"/>
    </source>
</evidence>
<evidence type="ECO:0000313" key="2">
    <source>
        <dbReference type="Proteomes" id="UP000008204"/>
    </source>
</evidence>
<dbReference type="KEGG" id="cyp:PCC8801_0992"/>